<dbReference type="InterPro" id="IPR002104">
    <property type="entry name" value="Integrase_catalytic"/>
</dbReference>
<dbReference type="InterPro" id="IPR050090">
    <property type="entry name" value="Tyrosine_recombinase_XerCD"/>
</dbReference>
<evidence type="ECO:0000256" key="1">
    <source>
        <dbReference type="ARBA" id="ARBA00023172"/>
    </source>
</evidence>
<name>A0A828ZIG8_ENTFC</name>
<organism evidence="3 4">
    <name type="scientific">Enterococcus faecium EnGen0003</name>
    <dbReference type="NCBI Taxonomy" id="1138901"/>
    <lineage>
        <taxon>Bacteria</taxon>
        <taxon>Bacillati</taxon>
        <taxon>Bacillota</taxon>
        <taxon>Bacilli</taxon>
        <taxon>Lactobacillales</taxon>
        <taxon>Enterococcaceae</taxon>
        <taxon>Enterococcus</taxon>
    </lineage>
</organism>
<dbReference type="Proteomes" id="UP000010553">
    <property type="component" value="Unassembled WGS sequence"/>
</dbReference>
<dbReference type="InterPro" id="IPR011010">
    <property type="entry name" value="DNA_brk_join_enz"/>
</dbReference>
<dbReference type="GO" id="GO:0006310">
    <property type="term" value="P:DNA recombination"/>
    <property type="evidence" value="ECO:0007669"/>
    <property type="project" value="UniProtKB-KW"/>
</dbReference>
<dbReference type="PANTHER" id="PTHR30349:SF82">
    <property type="entry name" value="INTEGRASE_RECOMBINASE YOEC-RELATED"/>
    <property type="match status" value="1"/>
</dbReference>
<gene>
    <name evidence="3" type="ORF">OIE_05340</name>
</gene>
<dbReference type="PROSITE" id="PS51898">
    <property type="entry name" value="TYR_RECOMBINASE"/>
    <property type="match status" value="1"/>
</dbReference>
<protein>
    <recommendedName>
        <fullName evidence="2">Tyr recombinase domain-containing protein</fullName>
    </recommendedName>
</protein>
<sequence length="210" mass="24083">MQLSIIGEGEENEDGRTYSRQKKIDAMKAILASGKYGQRNLVLFSIGINTAYRISDLRQLKLSDVLEISRGRVVVKDRLAMKEQKTAKHNSVYISNKLRKTILEYVQQEFPDQLLQQDFDGYLFPSRKGTNEPLNRQSLWRIIHDAGTAIGLKDIGPHSMRKTFGYFLYKQGTKTEIIQSLLNHSSQRETLRYIGITQEDKDTAVKSLDL</sequence>
<feature type="domain" description="Tyr recombinase" evidence="2">
    <location>
        <begin position="13"/>
        <end position="206"/>
    </location>
</feature>
<dbReference type="AlphaFoldDB" id="A0A828ZIG8"/>
<dbReference type="Gene3D" id="1.10.443.10">
    <property type="entry name" value="Intergrase catalytic core"/>
    <property type="match status" value="1"/>
</dbReference>
<dbReference type="GO" id="GO:0003677">
    <property type="term" value="F:DNA binding"/>
    <property type="evidence" value="ECO:0007669"/>
    <property type="project" value="InterPro"/>
</dbReference>
<keyword evidence="1" id="KW-0233">DNA recombination</keyword>
<accession>A0A828ZIG8</accession>
<evidence type="ECO:0000313" key="4">
    <source>
        <dbReference type="Proteomes" id="UP000010553"/>
    </source>
</evidence>
<dbReference type="EMBL" id="AHXC01000013">
    <property type="protein sequence ID" value="ELB00552.1"/>
    <property type="molecule type" value="Genomic_DNA"/>
</dbReference>
<proteinExistence type="predicted"/>
<evidence type="ECO:0000313" key="3">
    <source>
        <dbReference type="EMBL" id="ELB00552.1"/>
    </source>
</evidence>
<dbReference type="InterPro" id="IPR013762">
    <property type="entry name" value="Integrase-like_cat_sf"/>
</dbReference>
<dbReference type="PANTHER" id="PTHR30349">
    <property type="entry name" value="PHAGE INTEGRASE-RELATED"/>
    <property type="match status" value="1"/>
</dbReference>
<dbReference type="Pfam" id="PF00589">
    <property type="entry name" value="Phage_integrase"/>
    <property type="match status" value="1"/>
</dbReference>
<dbReference type="SUPFAM" id="SSF56349">
    <property type="entry name" value="DNA breaking-rejoining enzymes"/>
    <property type="match status" value="1"/>
</dbReference>
<comment type="caution">
    <text evidence="3">The sequence shown here is derived from an EMBL/GenBank/DDBJ whole genome shotgun (WGS) entry which is preliminary data.</text>
</comment>
<reference evidence="3 4" key="1">
    <citation type="submission" date="2012-12" db="EMBL/GenBank/DDBJ databases">
        <title>The Genome Sequence of Enterococcus faecium E1590.</title>
        <authorList>
            <consortium name="The Broad Institute Genome Sequencing Platform"/>
            <consortium name="The Broad Institute Genome Sequencing Center for Infectious Disease"/>
            <person name="Earl A.M."/>
            <person name="Gilmore M.S."/>
            <person name="van Schaik W."/>
            <person name="Lebreton F."/>
            <person name="Willems R.J."/>
            <person name="Walker B."/>
            <person name="Young S.K."/>
            <person name="Zeng Q."/>
            <person name="Gargeya S."/>
            <person name="Fitzgerald M."/>
            <person name="Haas B."/>
            <person name="Abouelleil A."/>
            <person name="Alvarado L."/>
            <person name="Arachchi H.M."/>
            <person name="Berlin A.M."/>
            <person name="Chapman S.B."/>
            <person name="Dewar J."/>
            <person name="Goldberg J."/>
            <person name="Griggs A."/>
            <person name="Gujja S."/>
            <person name="Hansen M."/>
            <person name="Howarth C."/>
            <person name="Imamovic A."/>
            <person name="Larimer J."/>
            <person name="McCowan C."/>
            <person name="Murphy C."/>
            <person name="Neiman D."/>
            <person name="Pearson M."/>
            <person name="Priest M."/>
            <person name="Roberts A."/>
            <person name="Saif S."/>
            <person name="Shea T."/>
            <person name="Sisk P."/>
            <person name="Sykes S."/>
            <person name="Wortman J."/>
            <person name="Nusbaum C."/>
            <person name="Birren B."/>
        </authorList>
    </citation>
    <scope>NUCLEOTIDE SEQUENCE [LARGE SCALE GENOMIC DNA]</scope>
    <source>
        <strain evidence="3 4">E1590</strain>
    </source>
</reference>
<dbReference type="GO" id="GO:0015074">
    <property type="term" value="P:DNA integration"/>
    <property type="evidence" value="ECO:0007669"/>
    <property type="project" value="InterPro"/>
</dbReference>
<evidence type="ECO:0000259" key="2">
    <source>
        <dbReference type="PROSITE" id="PS51898"/>
    </source>
</evidence>